<gene>
    <name evidence="2" type="primary">LOC105228413</name>
</gene>
<dbReference type="EMBL" id="GAKP01015935">
    <property type="protein sequence ID" value="JAC43017.1"/>
    <property type="molecule type" value="Transcribed_RNA"/>
</dbReference>
<evidence type="ECO:0000313" key="1">
    <source>
        <dbReference type="EMBL" id="JAC43015.1"/>
    </source>
</evidence>
<dbReference type="OrthoDB" id="7458733at2759"/>
<reference evidence="1" key="1">
    <citation type="journal article" date="2014" name="BMC Genomics">
        <title>Characterizing the developmental transcriptome of the oriental fruit fly, Bactrocera dorsalis (Diptera: Tephritidae) through comparative genomic analysis with Drosophila melanogaster utilizing modENCODE datasets.</title>
        <authorList>
            <person name="Geib S.M."/>
            <person name="Calla B."/>
            <person name="Hall B."/>
            <person name="Hou S."/>
            <person name="Manoukis N.C."/>
        </authorList>
    </citation>
    <scope>NUCLEOTIDE SEQUENCE</scope>
    <source>
        <strain evidence="1">Punador</strain>
    </source>
</reference>
<dbReference type="AlphaFoldDB" id="A0A034VMH3"/>
<accession>A0A034VMH3</accession>
<name>A0A034VMH3_BACDO</name>
<organism evidence="1">
    <name type="scientific">Bactrocera dorsalis</name>
    <name type="common">Oriental fruit fly</name>
    <name type="synonym">Dacus dorsalis</name>
    <dbReference type="NCBI Taxonomy" id="27457"/>
    <lineage>
        <taxon>Eukaryota</taxon>
        <taxon>Metazoa</taxon>
        <taxon>Ecdysozoa</taxon>
        <taxon>Arthropoda</taxon>
        <taxon>Hexapoda</taxon>
        <taxon>Insecta</taxon>
        <taxon>Pterygota</taxon>
        <taxon>Neoptera</taxon>
        <taxon>Endopterygota</taxon>
        <taxon>Diptera</taxon>
        <taxon>Brachycera</taxon>
        <taxon>Muscomorpha</taxon>
        <taxon>Tephritoidea</taxon>
        <taxon>Tephritidae</taxon>
        <taxon>Bactrocera</taxon>
        <taxon>Bactrocera</taxon>
    </lineage>
</organism>
<evidence type="ECO:0000313" key="2">
    <source>
        <dbReference type="RefSeq" id="XP_011206537.1"/>
    </source>
</evidence>
<protein>
    <submittedName>
        <fullName evidence="2">uncharacterized protein LOC105228413</fullName>
    </submittedName>
</protein>
<dbReference type="EMBL" id="GAKP01015937">
    <property type="protein sequence ID" value="JAC43015.1"/>
    <property type="molecule type" value="Transcribed_RNA"/>
</dbReference>
<proteinExistence type="predicted"/>
<reference evidence="2" key="2">
    <citation type="submission" date="2022-04" db="UniProtKB">
        <authorList>
            <consortium name="RefSeq"/>
        </authorList>
    </citation>
    <scope>IDENTIFICATION</scope>
    <source>
        <strain evidence="2">Punador</strain>
    </source>
</reference>
<dbReference type="RefSeq" id="XP_011206537.1">
    <property type="nucleotide sequence ID" value="XM_011208235.3"/>
</dbReference>
<sequence>MVEAVVAGAIAFDTDTIGNLDKVDNVTSSASMERCSNIRKLLEEQHRKWWRNQMHGQQEWWADEDSYNLTAFNQINGIWPLGHPLPLPDWAAGCDDEYAKGVLHFDSVWEYEDLNAIIETKLHRMLEETHYDTVNLFVDFYRAFKRTRRSDLKSFFQFYDLPINRRHHMCVSLAMEIMTRIIEIFPVLQHYLYLVSCEEQVMSQSDYIESTDEVGGLNSPHANVEKEHAMVAMKISIAGREGVMILDPGYHIGRAVTVMSDQMYPHTGWFTQSKESRLQRDYCYNYCLQNKKFVEWMERETRGDEQSFKSSLIYVEQPYVTAIDVTVRRNLVYNFRSLLSRDAKGRVFAGIYLPVVPNCNESHFTLFYDGPNDQRIKVKFMFNVFKNSGKIPDNVQQHLCKLAPQLNMKEKELTELCKSLADVINDQDFIQQLLSINEDIGVMSAEN</sequence>